<proteinExistence type="predicted"/>
<name>A0A0S4PXV8_9HELI</name>
<dbReference type="PATRIC" id="fig|76936.10.peg.1645"/>
<gene>
    <name evidence="1" type="ORF">BN2458_PEG1684</name>
</gene>
<sequence>MDSTQTLLKTLIEILLSNFICISKSCAYNEATAREMVQ</sequence>
<reference evidence="2" key="1">
    <citation type="submission" date="2015-11" db="EMBL/GenBank/DDBJ databases">
        <authorList>
            <person name="Anvar S.Y."/>
        </authorList>
    </citation>
    <scope>NUCLEOTIDE SEQUENCE [LARGE SCALE GENOMIC DNA]</scope>
</reference>
<dbReference type="KEGG" id="hty:BN2458_PEG1684"/>
<dbReference type="EMBL" id="LN907858">
    <property type="protein sequence ID" value="CUU40567.1"/>
    <property type="molecule type" value="Genomic_DNA"/>
</dbReference>
<evidence type="ECO:0000313" key="2">
    <source>
        <dbReference type="Proteomes" id="UP000064525"/>
    </source>
</evidence>
<accession>A0A0S4PXV8</accession>
<dbReference type="Proteomes" id="UP000064525">
    <property type="component" value="Chromosome I"/>
</dbReference>
<organism evidence="1 2">
    <name type="scientific">Helicobacter typhlonius</name>
    <dbReference type="NCBI Taxonomy" id="76936"/>
    <lineage>
        <taxon>Bacteria</taxon>
        <taxon>Pseudomonadati</taxon>
        <taxon>Campylobacterota</taxon>
        <taxon>Epsilonproteobacteria</taxon>
        <taxon>Campylobacterales</taxon>
        <taxon>Helicobacteraceae</taxon>
        <taxon>Helicobacter</taxon>
    </lineage>
</organism>
<evidence type="ECO:0000313" key="1">
    <source>
        <dbReference type="EMBL" id="CUU40567.1"/>
    </source>
</evidence>
<dbReference type="AlphaFoldDB" id="A0A0S4PXV8"/>
<protein>
    <submittedName>
        <fullName evidence="1">Uncharacterized protein</fullName>
    </submittedName>
</protein>